<dbReference type="Proteomes" id="UP000033982">
    <property type="component" value="Unassembled WGS sequence"/>
</dbReference>
<feature type="domain" description="Smf/DprA SLOG" evidence="2">
    <location>
        <begin position="78"/>
        <end position="288"/>
    </location>
</feature>
<dbReference type="Gene3D" id="3.40.50.450">
    <property type="match status" value="1"/>
</dbReference>
<dbReference type="InterPro" id="IPR036388">
    <property type="entry name" value="WH-like_DNA-bd_sf"/>
</dbReference>
<organism evidence="4 5">
    <name type="scientific">Candidatus Magasanikbacteria bacterium GW2011_GWA2_50_22</name>
    <dbReference type="NCBI Taxonomy" id="1619043"/>
    <lineage>
        <taxon>Bacteria</taxon>
        <taxon>Candidatus Magasanikiibacteriota</taxon>
    </lineage>
</organism>
<comment type="similarity">
    <text evidence="1">Belongs to the DprA/Smf family.</text>
</comment>
<dbReference type="PATRIC" id="fig|1619043.3.peg.197"/>
<dbReference type="InterPro" id="IPR010994">
    <property type="entry name" value="RuvA_2-like"/>
</dbReference>
<proteinExistence type="inferred from homology"/>
<dbReference type="GO" id="GO:0009294">
    <property type="term" value="P:DNA-mediated transformation"/>
    <property type="evidence" value="ECO:0007669"/>
    <property type="project" value="InterPro"/>
</dbReference>
<sequence length="362" mass="39740">MDEKIYYQALARFDKIGPLRLRTLLKTFSTAKQIWEASAQDLVRAGLDENVAAEFAAWRHDQNLEKQREELDREGIEVVTWNDTQYPALLKEIHDPPHTLFIRGKLPQNPYTLAVVGTRMVTPYGRQIVEQIVAPLARAGLTIVSGLALGVDALAHEATLRERGTTIAVLGGGCDKASIYPTSNRGLAERLIEQEGALVSEYPPATLAVPYHFPHRNRIISGLSRGTLVIEAAEDSGSLITANHSLEQNREVFVVPGDINRPTSVGPNNLLKMGAHPVLAADDVLDALNLQDLKATLEAKSILPDNPMEEKILAHLIGDPIHIDELIKATQMNTAEVSSALTLMEMKGKVRHIGGQNYVLAR</sequence>
<dbReference type="NCBIfam" id="TIGR00732">
    <property type="entry name" value="dprA"/>
    <property type="match status" value="1"/>
</dbReference>
<dbReference type="InterPro" id="IPR057666">
    <property type="entry name" value="DrpA_SLOG"/>
</dbReference>
<dbReference type="EMBL" id="LCQN01000004">
    <property type="protein sequence ID" value="KKW17407.1"/>
    <property type="molecule type" value="Genomic_DNA"/>
</dbReference>
<protein>
    <submittedName>
        <fullName evidence="4">Protecting protein DprA protein</fullName>
    </submittedName>
</protein>
<accession>A0A0G1YQW3</accession>
<dbReference type="SUPFAM" id="SSF47781">
    <property type="entry name" value="RuvA domain 2-like"/>
    <property type="match status" value="1"/>
</dbReference>
<reference evidence="4 5" key="1">
    <citation type="journal article" date="2015" name="Nature">
        <title>rRNA introns, odd ribosomes, and small enigmatic genomes across a large radiation of phyla.</title>
        <authorList>
            <person name="Brown C.T."/>
            <person name="Hug L.A."/>
            <person name="Thomas B.C."/>
            <person name="Sharon I."/>
            <person name="Castelle C.J."/>
            <person name="Singh A."/>
            <person name="Wilkins M.J."/>
            <person name="Williams K.H."/>
            <person name="Banfield J.F."/>
        </authorList>
    </citation>
    <scope>NUCLEOTIDE SEQUENCE [LARGE SCALE GENOMIC DNA]</scope>
</reference>
<dbReference type="InterPro" id="IPR003488">
    <property type="entry name" value="DprA"/>
</dbReference>
<dbReference type="Gene3D" id="1.10.10.10">
    <property type="entry name" value="Winged helix-like DNA-binding domain superfamily/Winged helix DNA-binding domain"/>
    <property type="match status" value="1"/>
</dbReference>
<evidence type="ECO:0000259" key="3">
    <source>
        <dbReference type="Pfam" id="PF17782"/>
    </source>
</evidence>
<evidence type="ECO:0000256" key="1">
    <source>
        <dbReference type="ARBA" id="ARBA00006525"/>
    </source>
</evidence>
<evidence type="ECO:0000313" key="5">
    <source>
        <dbReference type="Proteomes" id="UP000033982"/>
    </source>
</evidence>
<evidence type="ECO:0000313" key="4">
    <source>
        <dbReference type="EMBL" id="KKW17407.1"/>
    </source>
</evidence>
<dbReference type="Pfam" id="PF17782">
    <property type="entry name" value="WHD_DprA"/>
    <property type="match status" value="1"/>
</dbReference>
<dbReference type="SUPFAM" id="SSF102405">
    <property type="entry name" value="MCP/YpsA-like"/>
    <property type="match status" value="1"/>
</dbReference>
<dbReference type="PANTHER" id="PTHR43022:SF1">
    <property type="entry name" value="PROTEIN SMF"/>
    <property type="match status" value="1"/>
</dbReference>
<evidence type="ECO:0000259" key="2">
    <source>
        <dbReference type="Pfam" id="PF02481"/>
    </source>
</evidence>
<dbReference type="InterPro" id="IPR041614">
    <property type="entry name" value="DprA_WH"/>
</dbReference>
<dbReference type="AlphaFoldDB" id="A0A0G1YQW3"/>
<dbReference type="Pfam" id="PF02481">
    <property type="entry name" value="DNA_processg_A"/>
    <property type="match status" value="1"/>
</dbReference>
<feature type="domain" description="DprA winged helix" evidence="3">
    <location>
        <begin position="302"/>
        <end position="355"/>
    </location>
</feature>
<dbReference type="PANTHER" id="PTHR43022">
    <property type="entry name" value="PROTEIN SMF"/>
    <property type="match status" value="1"/>
</dbReference>
<comment type="caution">
    <text evidence="4">The sequence shown here is derived from an EMBL/GenBank/DDBJ whole genome shotgun (WGS) entry which is preliminary data.</text>
</comment>
<gene>
    <name evidence="4" type="ORF">UY58_C0004G0031</name>
</gene>
<name>A0A0G1YQW3_9BACT</name>